<evidence type="ECO:0000256" key="2">
    <source>
        <dbReference type="ARBA" id="ARBA00023315"/>
    </source>
</evidence>
<keyword evidence="2" id="KW-0012">Acyltransferase</keyword>
<accession>B1ZXN4</accession>
<dbReference type="eggNOG" id="COG1670">
    <property type="taxonomic scope" value="Bacteria"/>
</dbReference>
<dbReference type="HOGENOM" id="CLU_013985_3_6_0"/>
<dbReference type="GO" id="GO:0016747">
    <property type="term" value="F:acyltransferase activity, transferring groups other than amino-acyl groups"/>
    <property type="evidence" value="ECO:0007669"/>
    <property type="project" value="InterPro"/>
</dbReference>
<evidence type="ECO:0000256" key="4">
    <source>
        <dbReference type="SAM" id="MobiDB-lite"/>
    </source>
</evidence>
<sequence>MSRTSAEGAAVIHSPAAEPPLRPPDWFETPRLFARRPREADAAAVFAAYASDPEATRYLAWRPYAKIEPLANFLRQRAAGWETGDGEYAYLLCHRGTDAPIGSIGVMVDGARAMFGYVLGRAHWNRGYATEALCYLVRWAAAEPRVLRAWAYCATENVASARVMAKAGLQCEGVLRRWQMFPNLGPEPRDCVFYAQTK</sequence>
<dbReference type="PROSITE" id="PS51186">
    <property type="entry name" value="GNAT"/>
    <property type="match status" value="1"/>
</dbReference>
<evidence type="ECO:0000313" key="6">
    <source>
        <dbReference type="EMBL" id="ACB74256.1"/>
    </source>
</evidence>
<dbReference type="Gene3D" id="3.40.630.30">
    <property type="match status" value="1"/>
</dbReference>
<reference evidence="6 7" key="1">
    <citation type="journal article" date="2011" name="J. Bacteriol.">
        <title>Genome sequence of the verrucomicrobium Opitutus terrae PB90-1, an abundant inhabitant of rice paddy soil ecosystems.</title>
        <authorList>
            <person name="van Passel M.W."/>
            <person name="Kant R."/>
            <person name="Palva A."/>
            <person name="Copeland A."/>
            <person name="Lucas S."/>
            <person name="Lapidus A."/>
            <person name="Glavina del Rio T."/>
            <person name="Pitluck S."/>
            <person name="Goltsman E."/>
            <person name="Clum A."/>
            <person name="Sun H."/>
            <person name="Schmutz J."/>
            <person name="Larimer F.W."/>
            <person name="Land M.L."/>
            <person name="Hauser L."/>
            <person name="Kyrpides N."/>
            <person name="Mikhailova N."/>
            <person name="Richardson P.P."/>
            <person name="Janssen P.H."/>
            <person name="de Vos W.M."/>
            <person name="Smidt H."/>
        </authorList>
    </citation>
    <scope>NUCLEOTIDE SEQUENCE [LARGE SCALE GENOMIC DNA]</scope>
    <source>
        <strain evidence="7">DSM 11246 / JCM 15787 / PB90-1</strain>
    </source>
</reference>
<dbReference type="EMBL" id="CP001032">
    <property type="protein sequence ID" value="ACB74256.1"/>
    <property type="molecule type" value="Genomic_DNA"/>
</dbReference>
<evidence type="ECO:0000256" key="3">
    <source>
        <dbReference type="ARBA" id="ARBA00038502"/>
    </source>
</evidence>
<proteinExistence type="inferred from homology"/>
<dbReference type="InterPro" id="IPR000182">
    <property type="entry name" value="GNAT_dom"/>
</dbReference>
<dbReference type="Pfam" id="PF13302">
    <property type="entry name" value="Acetyltransf_3"/>
    <property type="match status" value="1"/>
</dbReference>
<keyword evidence="1 6" id="KW-0808">Transferase</keyword>
<dbReference type="STRING" id="452637.Oter_0968"/>
<dbReference type="AlphaFoldDB" id="B1ZXN4"/>
<dbReference type="InterPro" id="IPR016181">
    <property type="entry name" value="Acyl_CoA_acyltransferase"/>
</dbReference>
<dbReference type="PANTHER" id="PTHR43792">
    <property type="entry name" value="GNAT FAMILY, PUTATIVE (AFU_ORTHOLOGUE AFUA_3G00765)-RELATED-RELATED"/>
    <property type="match status" value="1"/>
</dbReference>
<organism evidence="6 7">
    <name type="scientific">Opitutus terrae (strain DSM 11246 / JCM 15787 / PB90-1)</name>
    <dbReference type="NCBI Taxonomy" id="452637"/>
    <lineage>
        <taxon>Bacteria</taxon>
        <taxon>Pseudomonadati</taxon>
        <taxon>Verrucomicrobiota</taxon>
        <taxon>Opitutia</taxon>
        <taxon>Opitutales</taxon>
        <taxon>Opitutaceae</taxon>
        <taxon>Opitutus</taxon>
    </lineage>
</organism>
<evidence type="ECO:0000259" key="5">
    <source>
        <dbReference type="PROSITE" id="PS51186"/>
    </source>
</evidence>
<dbReference type="Proteomes" id="UP000007013">
    <property type="component" value="Chromosome"/>
</dbReference>
<name>B1ZXN4_OPITP</name>
<comment type="similarity">
    <text evidence="3">Belongs to the acetyltransferase family. RimJ subfamily.</text>
</comment>
<feature type="domain" description="N-acetyltransferase" evidence="5">
    <location>
        <begin position="44"/>
        <end position="198"/>
    </location>
</feature>
<dbReference type="KEGG" id="ote:Oter_0968"/>
<evidence type="ECO:0000256" key="1">
    <source>
        <dbReference type="ARBA" id="ARBA00022679"/>
    </source>
</evidence>
<feature type="region of interest" description="Disordered" evidence="4">
    <location>
        <begin position="1"/>
        <end position="24"/>
    </location>
</feature>
<dbReference type="InterPro" id="IPR051531">
    <property type="entry name" value="N-acetyltransferase"/>
</dbReference>
<protein>
    <submittedName>
        <fullName evidence="6">GCN5-related N-acetyltransferase</fullName>
    </submittedName>
</protein>
<dbReference type="OrthoDB" id="9785602at2"/>
<dbReference type="RefSeq" id="WP_012373794.1">
    <property type="nucleotide sequence ID" value="NC_010571.1"/>
</dbReference>
<dbReference type="PANTHER" id="PTHR43792:SF8">
    <property type="entry name" value="[RIBOSOMAL PROTEIN US5]-ALANINE N-ACETYLTRANSFERASE"/>
    <property type="match status" value="1"/>
</dbReference>
<evidence type="ECO:0000313" key="7">
    <source>
        <dbReference type="Proteomes" id="UP000007013"/>
    </source>
</evidence>
<keyword evidence="7" id="KW-1185">Reference proteome</keyword>
<gene>
    <name evidence="6" type="ordered locus">Oter_0968</name>
</gene>
<dbReference type="SUPFAM" id="SSF55729">
    <property type="entry name" value="Acyl-CoA N-acyltransferases (Nat)"/>
    <property type="match status" value="1"/>
</dbReference>